<dbReference type="GO" id="GO:0003841">
    <property type="term" value="F:1-acylglycerol-3-phosphate O-acyltransferase activity"/>
    <property type="evidence" value="ECO:0007669"/>
    <property type="project" value="TreeGrafter"/>
</dbReference>
<evidence type="ECO:0000256" key="8">
    <source>
        <dbReference type="SAM" id="Phobius"/>
    </source>
</evidence>
<reference evidence="9" key="1">
    <citation type="submission" date="2021-01" db="EMBL/GenBank/DDBJ databases">
        <authorList>
            <person name="Kaushik A."/>
        </authorList>
    </citation>
    <scope>NUCLEOTIDE SEQUENCE</scope>
    <source>
        <strain evidence="9">AG6-10EEA</strain>
    </source>
</reference>
<dbReference type="PANTHER" id="PTHR13906">
    <property type="entry name" value="PORCUPINE"/>
    <property type="match status" value="1"/>
</dbReference>
<comment type="subcellular location">
    <subcellularLocation>
        <location evidence="1">Membrane</location>
        <topology evidence="1">Multi-pass membrane protein</topology>
    </subcellularLocation>
</comment>
<evidence type="ECO:0000256" key="3">
    <source>
        <dbReference type="ARBA" id="ARBA00022692"/>
    </source>
</evidence>
<feature type="transmembrane region" description="Helical" evidence="8">
    <location>
        <begin position="489"/>
        <end position="511"/>
    </location>
</feature>
<proteinExistence type="predicted"/>
<gene>
    <name evidence="9" type="ORF">RDB_LOCUS94575</name>
</gene>
<feature type="region of interest" description="Disordered" evidence="7">
    <location>
        <begin position="247"/>
        <end position="268"/>
    </location>
</feature>
<comment type="caution">
    <text evidence="9">The sequence shown here is derived from an EMBL/GenBank/DDBJ whole genome shotgun (WGS) entry which is preliminary data.</text>
</comment>
<dbReference type="Proteomes" id="UP000663853">
    <property type="component" value="Unassembled WGS sequence"/>
</dbReference>
<keyword evidence="3 8" id="KW-0812">Transmembrane</keyword>
<evidence type="ECO:0000256" key="4">
    <source>
        <dbReference type="ARBA" id="ARBA00022989"/>
    </source>
</evidence>
<dbReference type="PANTHER" id="PTHR13906:SF4">
    <property type="entry name" value="LYSOPHOSPHOLIPID ACYLTRANSFERASE 6"/>
    <property type="match status" value="1"/>
</dbReference>
<dbReference type="Pfam" id="PF03062">
    <property type="entry name" value="MBOAT"/>
    <property type="match status" value="1"/>
</dbReference>
<dbReference type="InterPro" id="IPR049941">
    <property type="entry name" value="LPLAT_7/PORCN-like"/>
</dbReference>
<protein>
    <recommendedName>
        <fullName evidence="11">Lysophospholipid acyltransferase</fullName>
    </recommendedName>
</protein>
<evidence type="ECO:0000256" key="5">
    <source>
        <dbReference type="ARBA" id="ARBA00023136"/>
    </source>
</evidence>
<feature type="transmembrane region" description="Helical" evidence="8">
    <location>
        <begin position="94"/>
        <end position="113"/>
    </location>
</feature>
<name>A0A8H3H7C2_9AGAM</name>
<sequence length="598" mass="67384">MSVLIQADQPQRFVLGDQGPACSNVLSPIESCKSFDNCHVCDGTDDAMDGLFVSISSILGAPADQIKLIFCLLIAYPLSTIYVRLPKNNPQIKYAYNVAVSMFFLIPILRLYWGTVHLLVSSGFTYITTKRVKSQNMPWIVFTFVMTHLLVNHVYRMTHLTLDDLEITGSQMVLVIKLSTFAWNVHDGRQPTESLDPSQLATRIQDYPSLLEFLGYVFYFPGLLVGPAFDFVSYRSLIDETIFTPPTSSSSNGLQVSEKKNESTSKVQRRVPAGRKRVAYLKFAQGLVFLLLFTLFNPQFNYAMSVDSKWATKPFWYRLGTTQLFGFFARTKYYGAWSLTEGAAILSGLGFNGFNASGQPRWDKTANIDIKNIEFAPNFKVLLDSWNINTNIWLRNCIYKRVTPKGERPGFKSSMLTFLTSALWHGFYGGYYLTFILGGFIQTVARQCRGFLRPLFTPPLLSPPPKGQKQQTKSLPPPPPTLPKRAYDLLGIVCTQLVLNYVAGPFCLLTISDSIRSWGNMTWYGHIMVFVPLLFFKSPATGILKKMATQREERARFLSQGTPELIVLPPTPATEKFSDTPDVIPPVHKIIDESKKDI</sequence>
<keyword evidence="4 8" id="KW-1133">Transmembrane helix</keyword>
<evidence type="ECO:0008006" key="11">
    <source>
        <dbReference type="Google" id="ProtNLM"/>
    </source>
</evidence>
<evidence type="ECO:0000256" key="2">
    <source>
        <dbReference type="ARBA" id="ARBA00022679"/>
    </source>
</evidence>
<evidence type="ECO:0000256" key="6">
    <source>
        <dbReference type="ARBA" id="ARBA00023315"/>
    </source>
</evidence>
<keyword evidence="2" id="KW-0808">Transferase</keyword>
<feature type="transmembrane region" description="Helical" evidence="8">
    <location>
        <begin position="137"/>
        <end position="155"/>
    </location>
</feature>
<keyword evidence="5 8" id="KW-0472">Membrane</keyword>
<dbReference type="GO" id="GO:0046474">
    <property type="term" value="P:glycerophospholipid biosynthetic process"/>
    <property type="evidence" value="ECO:0007669"/>
    <property type="project" value="TreeGrafter"/>
</dbReference>
<evidence type="ECO:0000256" key="7">
    <source>
        <dbReference type="SAM" id="MobiDB-lite"/>
    </source>
</evidence>
<evidence type="ECO:0000256" key="1">
    <source>
        <dbReference type="ARBA" id="ARBA00004141"/>
    </source>
</evidence>
<dbReference type="GO" id="GO:0005783">
    <property type="term" value="C:endoplasmic reticulum"/>
    <property type="evidence" value="ECO:0007669"/>
    <property type="project" value="TreeGrafter"/>
</dbReference>
<dbReference type="GO" id="GO:0016020">
    <property type="term" value="C:membrane"/>
    <property type="evidence" value="ECO:0007669"/>
    <property type="project" value="UniProtKB-SubCell"/>
</dbReference>
<evidence type="ECO:0000313" key="9">
    <source>
        <dbReference type="EMBL" id="CAE6485368.1"/>
    </source>
</evidence>
<dbReference type="EMBL" id="CAJMXA010002670">
    <property type="protein sequence ID" value="CAE6485368.1"/>
    <property type="molecule type" value="Genomic_DNA"/>
</dbReference>
<accession>A0A8H3H7C2</accession>
<dbReference type="AlphaFoldDB" id="A0A8H3H7C2"/>
<feature type="transmembrane region" description="Helical" evidence="8">
    <location>
        <begin position="523"/>
        <end position="544"/>
    </location>
</feature>
<feature type="transmembrane region" description="Helical" evidence="8">
    <location>
        <begin position="278"/>
        <end position="296"/>
    </location>
</feature>
<dbReference type="InterPro" id="IPR004299">
    <property type="entry name" value="MBOAT_fam"/>
</dbReference>
<dbReference type="GO" id="GO:0030258">
    <property type="term" value="P:lipid modification"/>
    <property type="evidence" value="ECO:0007669"/>
    <property type="project" value="TreeGrafter"/>
</dbReference>
<dbReference type="GO" id="GO:0047184">
    <property type="term" value="F:1-acylglycerophosphocholine O-acyltransferase activity"/>
    <property type="evidence" value="ECO:0007669"/>
    <property type="project" value="TreeGrafter"/>
</dbReference>
<keyword evidence="6" id="KW-0012">Acyltransferase</keyword>
<evidence type="ECO:0000313" key="10">
    <source>
        <dbReference type="Proteomes" id="UP000663853"/>
    </source>
</evidence>
<organism evidence="9 10">
    <name type="scientific">Rhizoctonia solani</name>
    <dbReference type="NCBI Taxonomy" id="456999"/>
    <lineage>
        <taxon>Eukaryota</taxon>
        <taxon>Fungi</taxon>
        <taxon>Dikarya</taxon>
        <taxon>Basidiomycota</taxon>
        <taxon>Agaricomycotina</taxon>
        <taxon>Agaricomycetes</taxon>
        <taxon>Cantharellales</taxon>
        <taxon>Ceratobasidiaceae</taxon>
        <taxon>Rhizoctonia</taxon>
    </lineage>
</organism>
<feature type="transmembrane region" description="Helical" evidence="8">
    <location>
        <begin position="422"/>
        <end position="445"/>
    </location>
</feature>